<dbReference type="EMBL" id="JBHUME010000012">
    <property type="protein sequence ID" value="MFD2614480.1"/>
    <property type="molecule type" value="Genomic_DNA"/>
</dbReference>
<keyword evidence="2" id="KW-1185">Reference proteome</keyword>
<organism evidence="1 2">
    <name type="scientific">Paenibacillus gansuensis</name>
    <dbReference type="NCBI Taxonomy" id="306542"/>
    <lineage>
        <taxon>Bacteria</taxon>
        <taxon>Bacillati</taxon>
        <taxon>Bacillota</taxon>
        <taxon>Bacilli</taxon>
        <taxon>Bacillales</taxon>
        <taxon>Paenibacillaceae</taxon>
        <taxon>Paenibacillus</taxon>
    </lineage>
</organism>
<dbReference type="RefSeq" id="WP_377605391.1">
    <property type="nucleotide sequence ID" value="NZ_JBHUME010000012.1"/>
</dbReference>
<comment type="caution">
    <text evidence="1">The sequence shown here is derived from an EMBL/GenBank/DDBJ whole genome shotgun (WGS) entry which is preliminary data.</text>
</comment>
<name>A0ABW5PIY6_9BACL</name>
<accession>A0ABW5PIY6</accession>
<evidence type="ECO:0000313" key="1">
    <source>
        <dbReference type="EMBL" id="MFD2614480.1"/>
    </source>
</evidence>
<protein>
    <submittedName>
        <fullName evidence="1">Uncharacterized protein</fullName>
    </submittedName>
</protein>
<dbReference type="Proteomes" id="UP001597541">
    <property type="component" value="Unassembled WGS sequence"/>
</dbReference>
<evidence type="ECO:0000313" key="2">
    <source>
        <dbReference type="Proteomes" id="UP001597541"/>
    </source>
</evidence>
<gene>
    <name evidence="1" type="ORF">ACFSUF_18875</name>
</gene>
<proteinExistence type="predicted"/>
<reference evidence="2" key="1">
    <citation type="journal article" date="2019" name="Int. J. Syst. Evol. Microbiol.">
        <title>The Global Catalogue of Microorganisms (GCM) 10K type strain sequencing project: providing services to taxonomists for standard genome sequencing and annotation.</title>
        <authorList>
            <consortium name="The Broad Institute Genomics Platform"/>
            <consortium name="The Broad Institute Genome Sequencing Center for Infectious Disease"/>
            <person name="Wu L."/>
            <person name="Ma J."/>
        </authorList>
    </citation>
    <scope>NUCLEOTIDE SEQUENCE [LARGE SCALE GENOMIC DNA]</scope>
    <source>
        <strain evidence="2">KCTC 3950</strain>
    </source>
</reference>
<sequence>MKREAFYSGSSHAVIASKPQMLEHAAEMQNILGNDIKVIAVNKLYRHSCICRIEGRFHHYSVYENKVVREHQFQGSWEEVPNYVRMEELEAGQMELF</sequence>